<protein>
    <submittedName>
        <fullName evidence="1">Uncharacterized protein</fullName>
    </submittedName>
</protein>
<dbReference type="EMBL" id="ANIY01000791">
    <property type="protein sequence ID" value="ETP51510.1"/>
    <property type="molecule type" value="Genomic_DNA"/>
</dbReference>
<proteinExistence type="predicted"/>
<reference evidence="1 2" key="1">
    <citation type="submission" date="2013-11" db="EMBL/GenBank/DDBJ databases">
        <title>The Genome Sequence of Phytophthora parasitica P10297.</title>
        <authorList>
            <consortium name="The Broad Institute Genomics Platform"/>
            <person name="Russ C."/>
            <person name="Tyler B."/>
            <person name="Panabieres F."/>
            <person name="Shan W."/>
            <person name="Tripathy S."/>
            <person name="Grunwald N."/>
            <person name="Machado M."/>
            <person name="Johnson C.S."/>
            <person name="Walker B."/>
            <person name="Young S.K."/>
            <person name="Zeng Q."/>
            <person name="Gargeya S."/>
            <person name="Fitzgerald M."/>
            <person name="Haas B."/>
            <person name="Abouelleil A."/>
            <person name="Allen A.W."/>
            <person name="Alvarado L."/>
            <person name="Arachchi H.M."/>
            <person name="Berlin A.M."/>
            <person name="Chapman S.B."/>
            <person name="Gainer-Dewar J."/>
            <person name="Goldberg J."/>
            <person name="Griggs A."/>
            <person name="Gujja S."/>
            <person name="Hansen M."/>
            <person name="Howarth C."/>
            <person name="Imamovic A."/>
            <person name="Ireland A."/>
            <person name="Larimer J."/>
            <person name="McCowan C."/>
            <person name="Murphy C."/>
            <person name="Pearson M."/>
            <person name="Poon T.W."/>
            <person name="Priest M."/>
            <person name="Roberts A."/>
            <person name="Saif S."/>
            <person name="Shea T."/>
            <person name="Sisk P."/>
            <person name="Sykes S."/>
            <person name="Wortman J."/>
            <person name="Nusbaum C."/>
            <person name="Birren B."/>
        </authorList>
    </citation>
    <scope>NUCLEOTIDE SEQUENCE [LARGE SCALE GENOMIC DNA]</scope>
    <source>
        <strain evidence="1 2">P10297</strain>
    </source>
</reference>
<accession>W2ZWT9</accession>
<gene>
    <name evidence="1" type="ORF">F442_03374</name>
</gene>
<evidence type="ECO:0000313" key="2">
    <source>
        <dbReference type="Proteomes" id="UP000018948"/>
    </source>
</evidence>
<evidence type="ECO:0000313" key="1">
    <source>
        <dbReference type="EMBL" id="ETP51510.1"/>
    </source>
</evidence>
<name>W2ZWT9_PHYNI</name>
<sequence>MRSQSTNCGYRVATMPLKLYHRGREYSNMWTGEEISSATIEQFSATAPQERRHFSRDQDANTFKVWR</sequence>
<dbReference type="AlphaFoldDB" id="W2ZWT9"/>
<dbReference type="Proteomes" id="UP000018948">
    <property type="component" value="Unassembled WGS sequence"/>
</dbReference>
<organism evidence="1 2">
    <name type="scientific">Phytophthora nicotianae P10297</name>
    <dbReference type="NCBI Taxonomy" id="1317064"/>
    <lineage>
        <taxon>Eukaryota</taxon>
        <taxon>Sar</taxon>
        <taxon>Stramenopiles</taxon>
        <taxon>Oomycota</taxon>
        <taxon>Peronosporomycetes</taxon>
        <taxon>Peronosporales</taxon>
        <taxon>Peronosporaceae</taxon>
        <taxon>Phytophthora</taxon>
    </lineage>
</organism>
<comment type="caution">
    <text evidence="1">The sequence shown here is derived from an EMBL/GenBank/DDBJ whole genome shotgun (WGS) entry which is preliminary data.</text>
</comment>